<evidence type="ECO:0000256" key="1">
    <source>
        <dbReference type="ARBA" id="ARBA00003701"/>
    </source>
</evidence>
<dbReference type="PROSITE" id="PS50404">
    <property type="entry name" value="GST_NTER"/>
    <property type="match status" value="1"/>
</dbReference>
<dbReference type="EnsemblPlants" id="ONIVA01G48950.1">
    <property type="protein sequence ID" value="ONIVA01G48950.1"/>
    <property type="gene ID" value="ONIVA01G48950"/>
</dbReference>
<dbReference type="InterPro" id="IPR010987">
    <property type="entry name" value="Glutathione-S-Trfase_C-like"/>
</dbReference>
<dbReference type="SUPFAM" id="SSF47616">
    <property type="entry name" value="GST C-terminal domain-like"/>
    <property type="match status" value="1"/>
</dbReference>
<comment type="function">
    <text evidence="1">Conjugation of reduced glutathione to a wide number of exogenous and endogenous hydrophobic electrophiles.</text>
</comment>
<dbReference type="GO" id="GO:0004364">
    <property type="term" value="F:glutathione transferase activity"/>
    <property type="evidence" value="ECO:0007669"/>
    <property type="project" value="UniProtKB-EC"/>
</dbReference>
<evidence type="ECO:0000313" key="9">
    <source>
        <dbReference type="Proteomes" id="UP000006591"/>
    </source>
</evidence>
<dbReference type="GO" id="GO:0005737">
    <property type="term" value="C:cytoplasm"/>
    <property type="evidence" value="ECO:0007669"/>
    <property type="project" value="TreeGrafter"/>
</dbReference>
<evidence type="ECO:0000259" key="7">
    <source>
        <dbReference type="PROSITE" id="PS50405"/>
    </source>
</evidence>
<evidence type="ECO:0000256" key="4">
    <source>
        <dbReference type="ARBA" id="ARBA00022679"/>
    </source>
</evidence>
<reference evidence="8" key="2">
    <citation type="submission" date="2018-04" db="EMBL/GenBank/DDBJ databases">
        <title>OnivRS2 (Oryza nivara Reference Sequence Version 2).</title>
        <authorList>
            <person name="Zhang J."/>
            <person name="Kudrna D."/>
            <person name="Lee S."/>
            <person name="Talag J."/>
            <person name="Rajasekar S."/>
            <person name="Welchert J."/>
            <person name="Hsing Y.-I."/>
            <person name="Wing R.A."/>
        </authorList>
    </citation>
    <scope>NUCLEOTIDE SEQUENCE [LARGE SCALE GENOMIC DNA]</scope>
</reference>
<dbReference type="Gene3D" id="3.40.30.10">
    <property type="entry name" value="Glutaredoxin"/>
    <property type="match status" value="1"/>
</dbReference>
<dbReference type="STRING" id="4536.A0A0E0FYE7"/>
<dbReference type="InterPro" id="IPR004046">
    <property type="entry name" value="GST_C"/>
</dbReference>
<dbReference type="FunFam" id="3.40.30.10:FF:000016">
    <property type="entry name" value="Glutathione S-transferase F2"/>
    <property type="match status" value="1"/>
</dbReference>
<dbReference type="InterPro" id="IPR036282">
    <property type="entry name" value="Glutathione-S-Trfase_C_sf"/>
</dbReference>
<dbReference type="CDD" id="cd03187">
    <property type="entry name" value="GST_C_Phi"/>
    <property type="match status" value="1"/>
</dbReference>
<dbReference type="SFLD" id="SFLDG00358">
    <property type="entry name" value="Main_(cytGST)"/>
    <property type="match status" value="1"/>
</dbReference>
<reference evidence="8" key="1">
    <citation type="submission" date="2015-04" db="UniProtKB">
        <authorList>
            <consortium name="EnsemblPlants"/>
        </authorList>
    </citation>
    <scope>IDENTIFICATION</scope>
    <source>
        <strain evidence="8">SL10</strain>
    </source>
</reference>
<dbReference type="FunFam" id="1.20.1050.10:FF:000004">
    <property type="entry name" value="Glutathione S-transferase F2"/>
    <property type="match status" value="1"/>
</dbReference>
<dbReference type="Gene3D" id="1.20.1050.10">
    <property type="match status" value="1"/>
</dbReference>
<dbReference type="PROSITE" id="PS50405">
    <property type="entry name" value="GST_CTER"/>
    <property type="match status" value="1"/>
</dbReference>
<name>A0A0E0FYE7_ORYNI</name>
<dbReference type="Proteomes" id="UP000006591">
    <property type="component" value="Chromosome 1"/>
</dbReference>
<dbReference type="GO" id="GO:0009635">
    <property type="term" value="P:response to herbicide"/>
    <property type="evidence" value="ECO:0007669"/>
    <property type="project" value="UniProtKB-ARBA"/>
</dbReference>
<sequence>MAGEGRKLRVYGMALSANVVRVETVLNEKGLDFDLVPVDLRTAAHKQPHFLALNPFGQIPVLQDGDEVLYESRAINRYIATKYKAEGADLLPAEASPAKLEVWLEVESHHFYPAISGLVFQLLIKPLLGGATDTAAVDEHAAALAQVLDVYDAHLAGSRYLAGNRFSLADANHMSYLLFLSKTPMAELVASRPHVKAWWDDISSRPAWKKTAAAIPFPPAA</sequence>
<dbReference type="InterPro" id="IPR036249">
    <property type="entry name" value="Thioredoxin-like_sf"/>
</dbReference>
<accession>A0A0E0FYE7</accession>
<dbReference type="SFLD" id="SFLDG01154">
    <property type="entry name" value="Main.5:_Phi-like"/>
    <property type="match status" value="1"/>
</dbReference>
<dbReference type="InterPro" id="IPR004045">
    <property type="entry name" value="Glutathione_S-Trfase_N"/>
</dbReference>
<evidence type="ECO:0000259" key="6">
    <source>
        <dbReference type="PROSITE" id="PS50404"/>
    </source>
</evidence>
<organism evidence="8">
    <name type="scientific">Oryza nivara</name>
    <name type="common">Indian wild rice</name>
    <name type="synonym">Oryza sativa f. spontanea</name>
    <dbReference type="NCBI Taxonomy" id="4536"/>
    <lineage>
        <taxon>Eukaryota</taxon>
        <taxon>Viridiplantae</taxon>
        <taxon>Streptophyta</taxon>
        <taxon>Embryophyta</taxon>
        <taxon>Tracheophyta</taxon>
        <taxon>Spermatophyta</taxon>
        <taxon>Magnoliopsida</taxon>
        <taxon>Liliopsida</taxon>
        <taxon>Poales</taxon>
        <taxon>Poaceae</taxon>
        <taxon>BOP clade</taxon>
        <taxon>Oryzoideae</taxon>
        <taxon>Oryzeae</taxon>
        <taxon>Oryzinae</taxon>
        <taxon>Oryza</taxon>
    </lineage>
</organism>
<feature type="domain" description="GST C-terminal" evidence="7">
    <location>
        <begin position="93"/>
        <end position="221"/>
    </location>
</feature>
<evidence type="ECO:0000256" key="3">
    <source>
        <dbReference type="ARBA" id="ARBA00012452"/>
    </source>
</evidence>
<dbReference type="Pfam" id="PF02798">
    <property type="entry name" value="GST_N"/>
    <property type="match status" value="1"/>
</dbReference>
<dbReference type="GO" id="GO:0043295">
    <property type="term" value="F:glutathione binding"/>
    <property type="evidence" value="ECO:0007669"/>
    <property type="project" value="TreeGrafter"/>
</dbReference>
<keyword evidence="9" id="KW-1185">Reference proteome</keyword>
<dbReference type="InterPro" id="IPR040079">
    <property type="entry name" value="Glutathione_S-Trfase"/>
</dbReference>
<dbReference type="GO" id="GO:0006749">
    <property type="term" value="P:glutathione metabolic process"/>
    <property type="evidence" value="ECO:0007669"/>
    <property type="project" value="TreeGrafter"/>
</dbReference>
<evidence type="ECO:0000313" key="8">
    <source>
        <dbReference type="EnsemblPlants" id="ONIVA01G48950.1"/>
    </source>
</evidence>
<protein>
    <recommendedName>
        <fullName evidence="3">glutathione transferase</fullName>
        <ecNumber evidence="3">2.5.1.18</ecNumber>
    </recommendedName>
</protein>
<dbReference type="EC" id="2.5.1.18" evidence="3"/>
<feature type="domain" description="GST N-terminal" evidence="6">
    <location>
        <begin position="6"/>
        <end position="87"/>
    </location>
</feature>
<dbReference type="CDD" id="cd03053">
    <property type="entry name" value="GST_N_Phi"/>
    <property type="match status" value="1"/>
</dbReference>
<dbReference type="Gramene" id="ONIVA01G48950.1">
    <property type="protein sequence ID" value="ONIVA01G48950.1"/>
    <property type="gene ID" value="ONIVA01G48950"/>
</dbReference>
<comment type="similarity">
    <text evidence="2">Belongs to the GST superfamily. Phi family.</text>
</comment>
<keyword evidence="4" id="KW-0808">Transferase</keyword>
<comment type="catalytic activity">
    <reaction evidence="5">
        <text>RX + glutathione = an S-substituted glutathione + a halide anion + H(+)</text>
        <dbReference type="Rhea" id="RHEA:16437"/>
        <dbReference type="ChEBI" id="CHEBI:15378"/>
        <dbReference type="ChEBI" id="CHEBI:16042"/>
        <dbReference type="ChEBI" id="CHEBI:17792"/>
        <dbReference type="ChEBI" id="CHEBI:57925"/>
        <dbReference type="ChEBI" id="CHEBI:90779"/>
        <dbReference type="EC" id="2.5.1.18"/>
    </reaction>
</comment>
<dbReference type="PANTHER" id="PTHR43900:SF3">
    <property type="entry name" value="GLUTATHIONE S-TRANSFERASE RHO"/>
    <property type="match status" value="1"/>
</dbReference>
<dbReference type="InterPro" id="IPR034347">
    <property type="entry name" value="GST_Phi_C"/>
</dbReference>
<dbReference type="Pfam" id="PF00043">
    <property type="entry name" value="GST_C"/>
    <property type="match status" value="1"/>
</dbReference>
<evidence type="ECO:0000256" key="5">
    <source>
        <dbReference type="ARBA" id="ARBA00047960"/>
    </source>
</evidence>
<dbReference type="OMA" id="FKFPKVH"/>
<dbReference type="PANTHER" id="PTHR43900">
    <property type="entry name" value="GLUTATHIONE S-TRANSFERASE RHO"/>
    <property type="match status" value="1"/>
</dbReference>
<dbReference type="eggNOG" id="KOG0867">
    <property type="taxonomic scope" value="Eukaryota"/>
</dbReference>
<dbReference type="SFLD" id="SFLDS00019">
    <property type="entry name" value="Glutathione_Transferase_(cytos"/>
    <property type="match status" value="1"/>
</dbReference>
<proteinExistence type="inferred from homology"/>
<dbReference type="SUPFAM" id="SSF52833">
    <property type="entry name" value="Thioredoxin-like"/>
    <property type="match status" value="1"/>
</dbReference>
<dbReference type="HOGENOM" id="CLU_011226_5_1_1"/>
<evidence type="ECO:0000256" key="2">
    <source>
        <dbReference type="ARBA" id="ARBA00010128"/>
    </source>
</evidence>
<dbReference type="AlphaFoldDB" id="A0A0E0FYE7"/>